<dbReference type="EMBL" id="SDCI01000002">
    <property type="protein sequence ID" value="TCX47654.1"/>
    <property type="molecule type" value="Genomic_DNA"/>
</dbReference>
<evidence type="ECO:0000313" key="6">
    <source>
        <dbReference type="EMBL" id="TCY68167.1"/>
    </source>
</evidence>
<proteinExistence type="predicted"/>
<sequence>MRLYVAQGDEVELDIAEVVDIIRQGGKFLISSEEGKITGLEKVRKNQFLLTIEEFKELANDAGCIDETESKLR</sequence>
<name>A0A483JMQ0_KLEPN</name>
<dbReference type="AlphaFoldDB" id="A0A483JMQ0"/>
<reference evidence="2" key="1">
    <citation type="submission" date="2019-01" db="EMBL/GenBank/DDBJ databases">
        <authorList>
            <person name="Lista F."/>
            <person name="Anselmo A."/>
        </authorList>
    </citation>
    <scope>NUCLEOTIDE SEQUENCE</scope>
    <source>
        <strain evidence="3">12S</strain>
        <strain evidence="6">14R</strain>
        <strain evidence="2">14S</strain>
        <strain evidence="1">16S</strain>
        <strain evidence="5">6S</strain>
        <strain evidence="4">7S</strain>
    </source>
</reference>
<organism evidence="2">
    <name type="scientific">Klebsiella pneumoniae</name>
    <dbReference type="NCBI Taxonomy" id="573"/>
    <lineage>
        <taxon>Bacteria</taxon>
        <taxon>Pseudomonadati</taxon>
        <taxon>Pseudomonadota</taxon>
        <taxon>Gammaproteobacteria</taxon>
        <taxon>Enterobacterales</taxon>
        <taxon>Enterobacteriaceae</taxon>
        <taxon>Klebsiella/Raoultella group</taxon>
        <taxon>Klebsiella</taxon>
        <taxon>Klebsiella pneumoniae complex</taxon>
    </lineage>
</organism>
<dbReference type="EMBL" id="SDCP01000021">
    <property type="protein sequence ID" value="TCX81435.1"/>
    <property type="molecule type" value="Genomic_DNA"/>
</dbReference>
<gene>
    <name evidence="1" type="ORF">ETE70_07470</name>
    <name evidence="3" type="ORF">ETE72_03695</name>
    <name evidence="5" type="ORF">ETE87_12250</name>
    <name evidence="4" type="ORF">ETE99_16625</name>
    <name evidence="2" type="ORF">ETF02_02810</name>
    <name evidence="6" type="ORF">ETH45_12595</name>
</gene>
<dbReference type="EMBL" id="SDCG01000004">
    <property type="protein sequence ID" value="TCX29384.1"/>
    <property type="molecule type" value="Genomic_DNA"/>
</dbReference>
<comment type="caution">
    <text evidence="2">The sequence shown here is derived from an EMBL/GenBank/DDBJ whole genome shotgun (WGS) entry which is preliminary data.</text>
</comment>
<evidence type="ECO:0000313" key="3">
    <source>
        <dbReference type="EMBL" id="TCX57328.1"/>
    </source>
</evidence>
<dbReference type="EMBL" id="SDCQ01000011">
    <property type="protein sequence ID" value="TCX90125.1"/>
    <property type="molecule type" value="Genomic_DNA"/>
</dbReference>
<accession>A0A483JMQ0</accession>
<dbReference type="EMBL" id="SDDH01000016">
    <property type="protein sequence ID" value="TCY68167.1"/>
    <property type="molecule type" value="Genomic_DNA"/>
</dbReference>
<evidence type="ECO:0000313" key="5">
    <source>
        <dbReference type="EMBL" id="TCX90125.1"/>
    </source>
</evidence>
<evidence type="ECO:0000313" key="1">
    <source>
        <dbReference type="EMBL" id="TCX29384.1"/>
    </source>
</evidence>
<evidence type="ECO:0000313" key="4">
    <source>
        <dbReference type="EMBL" id="TCX81435.1"/>
    </source>
</evidence>
<evidence type="ECO:0000313" key="2">
    <source>
        <dbReference type="EMBL" id="TCX47654.1"/>
    </source>
</evidence>
<dbReference type="EMBL" id="SDCK01000003">
    <property type="protein sequence ID" value="TCX57328.1"/>
    <property type="molecule type" value="Genomic_DNA"/>
</dbReference>
<protein>
    <submittedName>
        <fullName evidence="2">Uncharacterized protein</fullName>
    </submittedName>
</protein>